<gene>
    <name evidence="2" type="ORF">S06H3_21080</name>
</gene>
<organism evidence="2">
    <name type="scientific">marine sediment metagenome</name>
    <dbReference type="NCBI Taxonomy" id="412755"/>
    <lineage>
        <taxon>unclassified sequences</taxon>
        <taxon>metagenomes</taxon>
        <taxon>ecological metagenomes</taxon>
    </lineage>
</organism>
<proteinExistence type="predicted"/>
<dbReference type="Pfam" id="PF13173">
    <property type="entry name" value="AAA_14"/>
    <property type="match status" value="1"/>
</dbReference>
<comment type="caution">
    <text evidence="2">The sequence shown here is derived from an EMBL/GenBank/DDBJ whole genome shotgun (WGS) entry which is preliminary data.</text>
</comment>
<feature type="domain" description="AAA" evidence="1">
    <location>
        <begin position="18"/>
        <end position="152"/>
    </location>
</feature>
<dbReference type="PANTHER" id="PTHR33295">
    <property type="entry name" value="ATPASE"/>
    <property type="match status" value="1"/>
</dbReference>
<name>X1MA56_9ZZZZ</name>
<accession>X1MA56</accession>
<dbReference type="InterPro" id="IPR041682">
    <property type="entry name" value="AAA_14"/>
</dbReference>
<dbReference type="PANTHER" id="PTHR33295:SF7">
    <property type="entry name" value="ATPASE"/>
    <property type="match status" value="1"/>
</dbReference>
<dbReference type="EMBL" id="BARV01011014">
    <property type="protein sequence ID" value="GAI03264.1"/>
    <property type="molecule type" value="Genomic_DNA"/>
</dbReference>
<protein>
    <recommendedName>
        <fullName evidence="1">AAA domain-containing protein</fullName>
    </recommendedName>
</protein>
<evidence type="ECO:0000259" key="1">
    <source>
        <dbReference type="Pfam" id="PF13173"/>
    </source>
</evidence>
<sequence length="206" mass="23895">MERYLLKYLLGWKNKKYRKPLILKGVRQVGKTWLLKEFGSKYYENIAYFNFEESKELADYFKTTKDVKRILQNLAFINGKPILPEKTLIIFDEIQESNDALNTLKYFYENAPEYHIVCAGSLLGIALSKPSSFPVGKVDLINIMPMTFTEFLMASGDGNLIQYIHSINTIEPIPDIFFNPLYEKLKIYHMTGGMPEPVTTTLDKKR</sequence>
<dbReference type="InterPro" id="IPR027417">
    <property type="entry name" value="P-loop_NTPase"/>
</dbReference>
<evidence type="ECO:0000313" key="2">
    <source>
        <dbReference type="EMBL" id="GAI03264.1"/>
    </source>
</evidence>
<dbReference type="AlphaFoldDB" id="X1MA56"/>
<dbReference type="SUPFAM" id="SSF52540">
    <property type="entry name" value="P-loop containing nucleoside triphosphate hydrolases"/>
    <property type="match status" value="1"/>
</dbReference>
<reference evidence="2" key="1">
    <citation type="journal article" date="2014" name="Front. Microbiol.">
        <title>High frequency of phylogenetically diverse reductive dehalogenase-homologous genes in deep subseafloor sedimentary metagenomes.</title>
        <authorList>
            <person name="Kawai M."/>
            <person name="Futagami T."/>
            <person name="Toyoda A."/>
            <person name="Takaki Y."/>
            <person name="Nishi S."/>
            <person name="Hori S."/>
            <person name="Arai W."/>
            <person name="Tsubouchi T."/>
            <person name="Morono Y."/>
            <person name="Uchiyama I."/>
            <person name="Ito T."/>
            <person name="Fujiyama A."/>
            <person name="Inagaki F."/>
            <person name="Takami H."/>
        </authorList>
    </citation>
    <scope>NUCLEOTIDE SEQUENCE</scope>
    <source>
        <strain evidence="2">Expedition CK06-06</strain>
    </source>
</reference>
<dbReference type="Gene3D" id="3.40.50.300">
    <property type="entry name" value="P-loop containing nucleotide triphosphate hydrolases"/>
    <property type="match status" value="1"/>
</dbReference>